<comment type="caution">
    <text evidence="2">The sequence shown here is derived from an EMBL/GenBank/DDBJ whole genome shotgun (WGS) entry which is preliminary data.</text>
</comment>
<dbReference type="InterPro" id="IPR014757">
    <property type="entry name" value="Tscrpt_reg_IclR_C"/>
</dbReference>
<evidence type="ECO:0000259" key="1">
    <source>
        <dbReference type="PROSITE" id="PS51078"/>
    </source>
</evidence>
<protein>
    <submittedName>
        <fullName evidence="2">IclR family transcriptional regulator C-terminal domain-containing protein</fullName>
    </submittedName>
</protein>
<dbReference type="EMBL" id="JBHLVO010000054">
    <property type="protein sequence ID" value="MFC0274924.1"/>
    <property type="molecule type" value="Genomic_DNA"/>
</dbReference>
<keyword evidence="3" id="KW-1185">Reference proteome</keyword>
<feature type="domain" description="IclR-ED" evidence="1">
    <location>
        <begin position="1"/>
        <end position="70"/>
    </location>
</feature>
<sequence>MEKVVKWNQLKKRRKKLEIEENEPGISCIAALIFDNRGQITAAVCVSGPSFRMTDKKFDRLQPLITEIGN</sequence>
<dbReference type="Pfam" id="PF01614">
    <property type="entry name" value="IclR_C"/>
    <property type="match status" value="1"/>
</dbReference>
<gene>
    <name evidence="2" type="ORF">ACFFIX_26850</name>
</gene>
<dbReference type="InterPro" id="IPR029016">
    <property type="entry name" value="GAF-like_dom_sf"/>
</dbReference>
<organism evidence="2 3">
    <name type="scientific">Metabacillus herbersteinensis</name>
    <dbReference type="NCBI Taxonomy" id="283816"/>
    <lineage>
        <taxon>Bacteria</taxon>
        <taxon>Bacillati</taxon>
        <taxon>Bacillota</taxon>
        <taxon>Bacilli</taxon>
        <taxon>Bacillales</taxon>
        <taxon>Bacillaceae</taxon>
        <taxon>Metabacillus</taxon>
    </lineage>
</organism>
<dbReference type="Proteomes" id="UP001589854">
    <property type="component" value="Unassembled WGS sequence"/>
</dbReference>
<accession>A0ABV6GML4</accession>
<reference evidence="2 3" key="1">
    <citation type="submission" date="2024-09" db="EMBL/GenBank/DDBJ databases">
        <authorList>
            <person name="Sun Q."/>
            <person name="Mori K."/>
        </authorList>
    </citation>
    <scope>NUCLEOTIDE SEQUENCE [LARGE SCALE GENOMIC DNA]</scope>
    <source>
        <strain evidence="2 3">CCM 7228</strain>
    </source>
</reference>
<dbReference type="SUPFAM" id="SSF55781">
    <property type="entry name" value="GAF domain-like"/>
    <property type="match status" value="1"/>
</dbReference>
<evidence type="ECO:0000313" key="2">
    <source>
        <dbReference type="EMBL" id="MFC0274924.1"/>
    </source>
</evidence>
<proteinExistence type="predicted"/>
<dbReference type="PROSITE" id="PS51078">
    <property type="entry name" value="ICLR_ED"/>
    <property type="match status" value="1"/>
</dbReference>
<evidence type="ECO:0000313" key="3">
    <source>
        <dbReference type="Proteomes" id="UP001589854"/>
    </source>
</evidence>
<name>A0ABV6GML4_9BACI</name>
<dbReference type="RefSeq" id="WP_378939648.1">
    <property type="nucleotide sequence ID" value="NZ_JBHLVO010000054.1"/>
</dbReference>
<dbReference type="Gene3D" id="3.30.450.40">
    <property type="match status" value="1"/>
</dbReference>